<comment type="caution">
    <text evidence="2">The sequence shown here is derived from an EMBL/GenBank/DDBJ whole genome shotgun (WGS) entry which is preliminary data.</text>
</comment>
<dbReference type="Proteomes" id="UP000712600">
    <property type="component" value="Unassembled WGS sequence"/>
</dbReference>
<protein>
    <submittedName>
        <fullName evidence="2">Uncharacterized protein</fullName>
    </submittedName>
</protein>
<feature type="compositionally biased region" description="Basic and acidic residues" evidence="1">
    <location>
        <begin position="1"/>
        <end position="18"/>
    </location>
</feature>
<feature type="region of interest" description="Disordered" evidence="1">
    <location>
        <begin position="1"/>
        <end position="24"/>
    </location>
</feature>
<proteinExistence type="predicted"/>
<name>A0A8S9NTW0_BRACR</name>
<evidence type="ECO:0000313" key="3">
    <source>
        <dbReference type="Proteomes" id="UP000712600"/>
    </source>
</evidence>
<dbReference type="EMBL" id="QGKX02001521">
    <property type="protein sequence ID" value="KAF3507176.1"/>
    <property type="molecule type" value="Genomic_DNA"/>
</dbReference>
<evidence type="ECO:0000256" key="1">
    <source>
        <dbReference type="SAM" id="MobiDB-lite"/>
    </source>
</evidence>
<reference evidence="2" key="1">
    <citation type="submission" date="2019-12" db="EMBL/GenBank/DDBJ databases">
        <title>Genome sequencing and annotation of Brassica cretica.</title>
        <authorList>
            <person name="Studholme D.J."/>
            <person name="Sarris P."/>
        </authorList>
    </citation>
    <scope>NUCLEOTIDE SEQUENCE</scope>
    <source>
        <strain evidence="2">PFS-109/04</strain>
        <tissue evidence="2">Leaf</tissue>
    </source>
</reference>
<gene>
    <name evidence="2" type="ORF">F2Q69_00008878</name>
</gene>
<evidence type="ECO:0000313" key="2">
    <source>
        <dbReference type="EMBL" id="KAF3507176.1"/>
    </source>
</evidence>
<sequence length="53" mass="6207">MDNDREAEAKRSRIRQELDENSQNRRKLVVVDTLNANKGNFDDDDTLDKIKES</sequence>
<dbReference type="AlphaFoldDB" id="A0A8S9NTW0"/>
<organism evidence="2 3">
    <name type="scientific">Brassica cretica</name>
    <name type="common">Mustard</name>
    <dbReference type="NCBI Taxonomy" id="69181"/>
    <lineage>
        <taxon>Eukaryota</taxon>
        <taxon>Viridiplantae</taxon>
        <taxon>Streptophyta</taxon>
        <taxon>Embryophyta</taxon>
        <taxon>Tracheophyta</taxon>
        <taxon>Spermatophyta</taxon>
        <taxon>Magnoliopsida</taxon>
        <taxon>eudicotyledons</taxon>
        <taxon>Gunneridae</taxon>
        <taxon>Pentapetalae</taxon>
        <taxon>rosids</taxon>
        <taxon>malvids</taxon>
        <taxon>Brassicales</taxon>
        <taxon>Brassicaceae</taxon>
        <taxon>Brassiceae</taxon>
        <taxon>Brassica</taxon>
    </lineage>
</organism>
<accession>A0A8S9NTW0</accession>